<keyword evidence="2" id="KW-0548">Nucleotidyltransferase</keyword>
<dbReference type="AlphaFoldDB" id="A0A6L2LQW1"/>
<feature type="region of interest" description="Disordered" evidence="1">
    <location>
        <begin position="90"/>
        <end position="111"/>
    </location>
</feature>
<keyword evidence="2" id="KW-0808">Transferase</keyword>
<organism evidence="2">
    <name type="scientific">Tanacetum cinerariifolium</name>
    <name type="common">Dalmatian daisy</name>
    <name type="synonym">Chrysanthemum cinerariifolium</name>
    <dbReference type="NCBI Taxonomy" id="118510"/>
    <lineage>
        <taxon>Eukaryota</taxon>
        <taxon>Viridiplantae</taxon>
        <taxon>Streptophyta</taxon>
        <taxon>Embryophyta</taxon>
        <taxon>Tracheophyta</taxon>
        <taxon>Spermatophyta</taxon>
        <taxon>Magnoliopsida</taxon>
        <taxon>eudicotyledons</taxon>
        <taxon>Gunneridae</taxon>
        <taxon>Pentapetalae</taxon>
        <taxon>asterids</taxon>
        <taxon>campanulids</taxon>
        <taxon>Asterales</taxon>
        <taxon>Asteraceae</taxon>
        <taxon>Asteroideae</taxon>
        <taxon>Anthemideae</taxon>
        <taxon>Anthemidinae</taxon>
        <taxon>Tanacetum</taxon>
    </lineage>
</organism>
<sequence>MPANLRINDGSIDMDDHISYFIGAVNQGEWQMLIWYRMFQQTLDGPARGWFDRIPNGCINNKADLQEKFVERQLEAALVSRKLSHLVKDVKRRGNTKGRQQGNNNDNGKVINMDGNVSDEPLIIEAEVEGYLVRRVFIDQGAAVQVMFEHCFNILPPSVKERLTSTQTELVGFFREQLISVGKIKLDLAFRSEGVRIINRVRMMLCGVRWLTGKPTDHHHGGGGERLREREQREERYVY</sequence>
<keyword evidence="2" id="KW-0695">RNA-directed DNA polymerase</keyword>
<feature type="region of interest" description="Disordered" evidence="1">
    <location>
        <begin position="215"/>
        <end position="239"/>
    </location>
</feature>
<accession>A0A6L2LQW1</accession>
<dbReference type="EMBL" id="BKCJ010004829">
    <property type="protein sequence ID" value="GEU63337.1"/>
    <property type="molecule type" value="Genomic_DNA"/>
</dbReference>
<reference evidence="2" key="1">
    <citation type="journal article" date="2019" name="Sci. Rep.">
        <title>Draft genome of Tanacetum cinerariifolium, the natural source of mosquito coil.</title>
        <authorList>
            <person name="Yamashiro T."/>
            <person name="Shiraishi A."/>
            <person name="Satake H."/>
            <person name="Nakayama K."/>
        </authorList>
    </citation>
    <scope>NUCLEOTIDE SEQUENCE</scope>
</reference>
<protein>
    <submittedName>
        <fullName evidence="2">Reverse transcriptase domain-containing protein</fullName>
    </submittedName>
</protein>
<gene>
    <name evidence="2" type="ORF">Tci_035315</name>
</gene>
<feature type="compositionally biased region" description="Polar residues" evidence="1">
    <location>
        <begin position="97"/>
        <end position="107"/>
    </location>
</feature>
<comment type="caution">
    <text evidence="2">The sequence shown here is derived from an EMBL/GenBank/DDBJ whole genome shotgun (WGS) entry which is preliminary data.</text>
</comment>
<evidence type="ECO:0000256" key="1">
    <source>
        <dbReference type="SAM" id="MobiDB-lite"/>
    </source>
</evidence>
<evidence type="ECO:0000313" key="2">
    <source>
        <dbReference type="EMBL" id="GEU63337.1"/>
    </source>
</evidence>
<name>A0A6L2LQW1_TANCI</name>
<dbReference type="GO" id="GO:0003964">
    <property type="term" value="F:RNA-directed DNA polymerase activity"/>
    <property type="evidence" value="ECO:0007669"/>
    <property type="project" value="UniProtKB-KW"/>
</dbReference>
<proteinExistence type="predicted"/>